<evidence type="ECO:0000256" key="1">
    <source>
        <dbReference type="SAM" id="MobiDB-lite"/>
    </source>
</evidence>
<protein>
    <recommendedName>
        <fullName evidence="4">Peptidoglycan binding-like domain-containing protein</fullName>
    </recommendedName>
</protein>
<name>A0A2N9P9E2_9FLAO</name>
<organism evidence="2 3">
    <name type="scientific">Flavobacterium columnare</name>
    <dbReference type="NCBI Taxonomy" id="996"/>
    <lineage>
        <taxon>Bacteria</taxon>
        <taxon>Pseudomonadati</taxon>
        <taxon>Bacteroidota</taxon>
        <taxon>Flavobacteriia</taxon>
        <taxon>Flavobacteriales</taxon>
        <taxon>Flavobacteriaceae</taxon>
        <taxon>Flavobacterium</taxon>
    </lineage>
</organism>
<dbReference type="AlphaFoldDB" id="A0A2N9P9E2"/>
<feature type="compositionally biased region" description="Polar residues" evidence="1">
    <location>
        <begin position="217"/>
        <end position="235"/>
    </location>
</feature>
<dbReference type="SUPFAM" id="SSF47090">
    <property type="entry name" value="PGBD-like"/>
    <property type="match status" value="1"/>
</dbReference>
<sequence>MKKGISVISGVTSPTVGEKMTYHISEWYPNTPLSEREKANVTWELFKKRSDGRFTTTHVKKKGDSSFTFGESSAGETYRLEAYLYQPEGGGLIITPKASRIPKICKVDLTYVDDSKGSVFSFTEKLRAKAHCVNMFNKEILFTLWEDDAKGSGHNASNKLIDTKKAKVDLYGNVVVDFMLTKALMKKAMQGEADIRELEFYVTVEYYRNKKHTTANVDIQNPLPTENTPPSQSTGIKKAKGSPAEEKPKSKKEESGLLNPISETLGEIWDWVETQGIALRDKPHTIEIPEGKSPAIVGKTKSEKASTTGTSCGERYCLKKGDKSELIREINIRLAGFGGNVPTDEFTDRTEKMIKQFQRDYMKVPETGKVCGNVLRAIDEFTGKWAENIIKYKCLCHASDSKVLPKNRCGGYGKGLKDEHSGIHRSLLWGVSALKYYLSLQKKYSFNHISAGYRCWAHNKTIPRTSTNHMGKAVDIQFLVDNKIVTGRAKSNIEKLKSIRDSFYIKYLKAEEGWSVEDSVFRLEPIGLEKDHSYSWIHMDVTKYNNYLDDKYFVKEQKEIEGEKLINLALNLKLTNLCSCGGFKTNNQQKPKEKTKYKWSHSEFGNMIAKKESSDNYNLCNKTKGGLKVIRDVVVVNTKIEDIVKKQEDRDLFAVGRYQLIPVTLNAAIESLGLDVNSNLDAETQDQIFDEYLIKVKRPDIYNYLENNGDISDAMYASAKEWASIGVEKGKRISDKVVKDKKGKVIKRIKRYSSGGESYYAGDGLNKAHITPEQIKNALINSKKNNK</sequence>
<evidence type="ECO:0000313" key="2">
    <source>
        <dbReference type="EMBL" id="SPE76949.1"/>
    </source>
</evidence>
<proteinExistence type="predicted"/>
<dbReference type="RefSeq" id="WP_105195763.1">
    <property type="nucleotide sequence ID" value="NZ_OLKH01000074.1"/>
</dbReference>
<gene>
    <name evidence="2" type="ORF">FLACOL_00938</name>
</gene>
<accession>A0A2N9P9E2</accession>
<dbReference type="SUPFAM" id="SSF53955">
    <property type="entry name" value="Lysozyme-like"/>
    <property type="match status" value="1"/>
</dbReference>
<evidence type="ECO:0000313" key="3">
    <source>
        <dbReference type="Proteomes" id="UP000238180"/>
    </source>
</evidence>
<dbReference type="InterPro" id="IPR036365">
    <property type="entry name" value="PGBD-like_sf"/>
</dbReference>
<dbReference type="Proteomes" id="UP000238180">
    <property type="component" value="Unassembled WGS sequence"/>
</dbReference>
<feature type="region of interest" description="Disordered" evidence="1">
    <location>
        <begin position="217"/>
        <end position="257"/>
    </location>
</feature>
<dbReference type="InterPro" id="IPR023346">
    <property type="entry name" value="Lysozyme-like_dom_sf"/>
</dbReference>
<dbReference type="Gene3D" id="1.10.101.10">
    <property type="entry name" value="PGBD-like superfamily/PGBD"/>
    <property type="match status" value="1"/>
</dbReference>
<dbReference type="Gene3D" id="1.10.530.10">
    <property type="match status" value="1"/>
</dbReference>
<reference evidence="2 3" key="1">
    <citation type="submission" date="2018-02" db="EMBL/GenBank/DDBJ databases">
        <authorList>
            <person name="Cohen D.B."/>
            <person name="Kent A.D."/>
        </authorList>
    </citation>
    <scope>NUCLEOTIDE SEQUENCE [LARGE SCALE GENOMIC DNA]</scope>
    <source>
        <strain evidence="2">CIP109753</strain>
    </source>
</reference>
<dbReference type="InterPro" id="IPR036366">
    <property type="entry name" value="PGBDSf"/>
</dbReference>
<feature type="compositionally biased region" description="Basic and acidic residues" evidence="1">
    <location>
        <begin position="243"/>
        <end position="255"/>
    </location>
</feature>
<evidence type="ECO:0008006" key="4">
    <source>
        <dbReference type="Google" id="ProtNLM"/>
    </source>
</evidence>
<dbReference type="EMBL" id="OLKH01000074">
    <property type="protein sequence ID" value="SPE76949.1"/>
    <property type="molecule type" value="Genomic_DNA"/>
</dbReference>